<dbReference type="Proteomes" id="UP001141259">
    <property type="component" value="Unassembled WGS sequence"/>
</dbReference>
<dbReference type="PANTHER" id="PTHR43557">
    <property type="entry name" value="APOPTOSIS-INDUCING FACTOR 1"/>
    <property type="match status" value="1"/>
</dbReference>
<dbReference type="GO" id="GO:0016651">
    <property type="term" value="F:oxidoreductase activity, acting on NAD(P)H"/>
    <property type="evidence" value="ECO:0007669"/>
    <property type="project" value="TreeGrafter"/>
</dbReference>
<keyword evidence="2" id="KW-0285">Flavoprotein</keyword>
<gene>
    <name evidence="7" type="ORF">NZH93_03880</name>
</gene>
<dbReference type="Pfam" id="PF07992">
    <property type="entry name" value="Pyr_redox_2"/>
    <property type="match status" value="1"/>
</dbReference>
<dbReference type="InterPro" id="IPR023753">
    <property type="entry name" value="FAD/NAD-binding_dom"/>
</dbReference>
<reference evidence="7" key="1">
    <citation type="submission" date="2022-08" db="EMBL/GenBank/DDBJ databases">
        <authorList>
            <person name="Tistechok S."/>
            <person name="Samborskyy M."/>
            <person name="Roman I."/>
        </authorList>
    </citation>
    <scope>NUCLEOTIDE SEQUENCE</scope>
    <source>
        <strain evidence="7">DSM 103496</strain>
    </source>
</reference>
<dbReference type="PRINTS" id="PR00411">
    <property type="entry name" value="PNDRDTASEI"/>
</dbReference>
<organism evidence="7 8">
    <name type="scientific">Umezawaea endophytica</name>
    <dbReference type="NCBI Taxonomy" id="1654476"/>
    <lineage>
        <taxon>Bacteria</taxon>
        <taxon>Bacillati</taxon>
        <taxon>Actinomycetota</taxon>
        <taxon>Actinomycetes</taxon>
        <taxon>Pseudonocardiales</taxon>
        <taxon>Pseudonocardiaceae</taxon>
        <taxon>Umezawaea</taxon>
    </lineage>
</organism>
<keyword evidence="3" id="KW-0274">FAD</keyword>
<dbReference type="RefSeq" id="WP_259621506.1">
    <property type="nucleotide sequence ID" value="NZ_JANYMP010000002.1"/>
</dbReference>
<protein>
    <submittedName>
        <fullName evidence="7">FAD-dependent oxidoreductase</fullName>
    </submittedName>
</protein>
<dbReference type="Gene3D" id="3.30.390.30">
    <property type="match status" value="1"/>
</dbReference>
<evidence type="ECO:0000256" key="3">
    <source>
        <dbReference type="ARBA" id="ARBA00022827"/>
    </source>
</evidence>
<dbReference type="SUPFAM" id="SSF55424">
    <property type="entry name" value="FAD/NAD-linked reductases, dimerisation (C-terminal) domain"/>
    <property type="match status" value="1"/>
</dbReference>
<dbReference type="InterPro" id="IPR028202">
    <property type="entry name" value="Reductase_C"/>
</dbReference>
<evidence type="ECO:0000256" key="2">
    <source>
        <dbReference type="ARBA" id="ARBA00022630"/>
    </source>
</evidence>
<dbReference type="EMBL" id="JANYMP010000002">
    <property type="protein sequence ID" value="MCS7475983.1"/>
    <property type="molecule type" value="Genomic_DNA"/>
</dbReference>
<keyword evidence="4" id="KW-0560">Oxidoreductase</keyword>
<dbReference type="SUPFAM" id="SSF51905">
    <property type="entry name" value="FAD/NAD(P)-binding domain"/>
    <property type="match status" value="1"/>
</dbReference>
<feature type="domain" description="Reductase C-terminal" evidence="6">
    <location>
        <begin position="310"/>
        <end position="391"/>
    </location>
</feature>
<keyword evidence="8" id="KW-1185">Reference proteome</keyword>
<dbReference type="InterPro" id="IPR050446">
    <property type="entry name" value="FAD-oxidoreductase/Apoptosis"/>
</dbReference>
<evidence type="ECO:0000259" key="6">
    <source>
        <dbReference type="Pfam" id="PF14759"/>
    </source>
</evidence>
<dbReference type="InterPro" id="IPR016156">
    <property type="entry name" value="FAD/NAD-linked_Rdtase_dimer_sf"/>
</dbReference>
<dbReference type="Pfam" id="PF14759">
    <property type="entry name" value="Reductase_C"/>
    <property type="match status" value="1"/>
</dbReference>
<dbReference type="GO" id="GO:0005737">
    <property type="term" value="C:cytoplasm"/>
    <property type="evidence" value="ECO:0007669"/>
    <property type="project" value="TreeGrafter"/>
</dbReference>
<evidence type="ECO:0000259" key="5">
    <source>
        <dbReference type="Pfam" id="PF07992"/>
    </source>
</evidence>
<dbReference type="Gene3D" id="3.50.50.60">
    <property type="entry name" value="FAD/NAD(P)-binding domain"/>
    <property type="match status" value="2"/>
</dbReference>
<dbReference type="PANTHER" id="PTHR43557:SF2">
    <property type="entry name" value="RIESKE DOMAIN-CONTAINING PROTEIN-RELATED"/>
    <property type="match status" value="1"/>
</dbReference>
<dbReference type="InterPro" id="IPR036188">
    <property type="entry name" value="FAD/NAD-bd_sf"/>
</dbReference>
<name>A0A9X2VG14_9PSEU</name>
<dbReference type="AlphaFoldDB" id="A0A9X2VG14"/>
<comment type="cofactor">
    <cofactor evidence="1">
        <name>FAD</name>
        <dbReference type="ChEBI" id="CHEBI:57692"/>
    </cofactor>
</comment>
<proteinExistence type="predicted"/>
<comment type="caution">
    <text evidence="7">The sequence shown here is derived from an EMBL/GenBank/DDBJ whole genome shotgun (WGS) entry which is preliminary data.</text>
</comment>
<dbReference type="PRINTS" id="PR00368">
    <property type="entry name" value="FADPNR"/>
</dbReference>
<sequence length="393" mass="41769">MTIVILGGGLAGAKTAEALRAQGYDGVVVLVAGESHHPYERPPLSKGYLGGKDDRVSFKALPDDWYAKNSVELRQGTTATAVDFAAHQVVLDDGSRLDYDKLVLATGSSPRVPSIPGAESALYLRTVEDSDRLREVFAAGSRLVVVGGGWIGLEAASAARQAGVEVTVVLSAALPLQRALGVELARVFADLHVEHGVEFRFDSRVEEITATGVRLDDGTVLPADHVLVAVGATPNVELAEGLDVDNGVVVDATLRTSDPDVYAVGDVANAFNPVLGKHLRVEHWANALNQPSTVAAAILGKGASYQEQPYFFTDQYDLGMEFVGDIDGYDQVVFRGDVPGREFVAFWLKGGVVVAGINVNVWEVNDQIKSLIGTSPDVDRLADPNVDLAALTR</sequence>
<evidence type="ECO:0000256" key="1">
    <source>
        <dbReference type="ARBA" id="ARBA00001974"/>
    </source>
</evidence>
<evidence type="ECO:0000256" key="4">
    <source>
        <dbReference type="ARBA" id="ARBA00023002"/>
    </source>
</evidence>
<evidence type="ECO:0000313" key="7">
    <source>
        <dbReference type="EMBL" id="MCS7475983.1"/>
    </source>
</evidence>
<feature type="domain" description="FAD/NAD(P)-binding" evidence="5">
    <location>
        <begin position="2"/>
        <end position="290"/>
    </location>
</feature>
<accession>A0A9X2VG14</accession>
<evidence type="ECO:0000313" key="8">
    <source>
        <dbReference type="Proteomes" id="UP001141259"/>
    </source>
</evidence>